<comment type="caution">
    <text evidence="1">The sequence shown here is derived from an EMBL/GenBank/DDBJ whole genome shotgun (WGS) entry which is preliminary data.</text>
</comment>
<proteinExistence type="predicted"/>
<feature type="non-terminal residue" evidence="1">
    <location>
        <position position="1"/>
    </location>
</feature>
<dbReference type="Proteomes" id="UP001219525">
    <property type="component" value="Unassembled WGS sequence"/>
</dbReference>
<reference evidence="1" key="1">
    <citation type="submission" date="2023-03" db="EMBL/GenBank/DDBJ databases">
        <title>Massive genome expansion in bonnet fungi (Mycena s.s.) driven by repeated elements and novel gene families across ecological guilds.</title>
        <authorList>
            <consortium name="Lawrence Berkeley National Laboratory"/>
            <person name="Harder C.B."/>
            <person name="Miyauchi S."/>
            <person name="Viragh M."/>
            <person name="Kuo A."/>
            <person name="Thoen E."/>
            <person name="Andreopoulos B."/>
            <person name="Lu D."/>
            <person name="Skrede I."/>
            <person name="Drula E."/>
            <person name="Henrissat B."/>
            <person name="Morin E."/>
            <person name="Kohler A."/>
            <person name="Barry K."/>
            <person name="LaButti K."/>
            <person name="Morin E."/>
            <person name="Salamov A."/>
            <person name="Lipzen A."/>
            <person name="Mereny Z."/>
            <person name="Hegedus B."/>
            <person name="Baldrian P."/>
            <person name="Stursova M."/>
            <person name="Weitz H."/>
            <person name="Taylor A."/>
            <person name="Grigoriev I.V."/>
            <person name="Nagy L.G."/>
            <person name="Martin F."/>
            <person name="Kauserud H."/>
        </authorList>
    </citation>
    <scope>NUCLEOTIDE SEQUENCE</scope>
    <source>
        <strain evidence="1">9144</strain>
    </source>
</reference>
<dbReference type="AlphaFoldDB" id="A0AAD6Y0Q6"/>
<feature type="non-terminal residue" evidence="1">
    <location>
        <position position="152"/>
    </location>
</feature>
<evidence type="ECO:0000313" key="2">
    <source>
        <dbReference type="Proteomes" id="UP001219525"/>
    </source>
</evidence>
<keyword evidence="2" id="KW-1185">Reference proteome</keyword>
<dbReference type="EMBL" id="JARJCW010000105">
    <property type="protein sequence ID" value="KAJ7193720.1"/>
    <property type="molecule type" value="Genomic_DNA"/>
</dbReference>
<organism evidence="1 2">
    <name type="scientific">Mycena pura</name>
    <dbReference type="NCBI Taxonomy" id="153505"/>
    <lineage>
        <taxon>Eukaryota</taxon>
        <taxon>Fungi</taxon>
        <taxon>Dikarya</taxon>
        <taxon>Basidiomycota</taxon>
        <taxon>Agaricomycotina</taxon>
        <taxon>Agaricomycetes</taxon>
        <taxon>Agaricomycetidae</taxon>
        <taxon>Agaricales</taxon>
        <taxon>Marasmiineae</taxon>
        <taxon>Mycenaceae</taxon>
        <taxon>Mycena</taxon>
    </lineage>
</organism>
<accession>A0AAD6Y0Q6</accession>
<name>A0AAD6Y0Q6_9AGAR</name>
<gene>
    <name evidence="1" type="ORF">GGX14DRAFT_301290</name>
</gene>
<protein>
    <submittedName>
        <fullName evidence="1">Uncharacterized protein</fullName>
    </submittedName>
</protein>
<sequence length="152" mass="17369">ASPQTTMLSPFVTFYNYALLDGKRITPTSRSRRNTAGSSLIQYRYADAAHVGEVRHVIRHQQPGVTVEDDRILAHVEWMKRSNLTPLDSSKFPWDAYPQLGVETWDYDVFADPGEDTFPPIIIPFDQIHCQVARGKITHTDPPLWITVTMDR</sequence>
<evidence type="ECO:0000313" key="1">
    <source>
        <dbReference type="EMBL" id="KAJ7193720.1"/>
    </source>
</evidence>